<keyword evidence="3" id="KW-1185">Reference proteome</keyword>
<evidence type="ECO:0000313" key="2">
    <source>
        <dbReference type="EMBL" id="GBN77361.1"/>
    </source>
</evidence>
<dbReference type="Proteomes" id="UP000499080">
    <property type="component" value="Unassembled WGS sequence"/>
</dbReference>
<accession>A0A4Y2RNX4</accession>
<gene>
    <name evidence="1" type="ORF">AVEN_203265_1</name>
    <name evidence="2" type="ORF">AVEN_221383_1</name>
</gene>
<dbReference type="AlphaFoldDB" id="A0A4Y2RNX4"/>
<sequence length="107" mass="11904">MICSTTCPKHIINGKSVHQSHAHPTGLATVVVEGTGVWGGVLSVHVMLNTITEKRNKLGGKILSMVFITRFVDLYQILDQTHQQSKGAREYLKNTLLHHRLRSTSCK</sequence>
<proteinExistence type="predicted"/>
<dbReference type="EMBL" id="BGPR01017813">
    <property type="protein sequence ID" value="GBN77361.1"/>
    <property type="molecule type" value="Genomic_DNA"/>
</dbReference>
<reference evidence="2 3" key="1">
    <citation type="journal article" date="2019" name="Sci. Rep.">
        <title>Orb-weaving spider Araneus ventricosus genome elucidates the spidroin gene catalogue.</title>
        <authorList>
            <person name="Kono N."/>
            <person name="Nakamura H."/>
            <person name="Ohtoshi R."/>
            <person name="Moran D.A.P."/>
            <person name="Shinohara A."/>
            <person name="Yoshida Y."/>
            <person name="Fujiwara M."/>
            <person name="Mori M."/>
            <person name="Tomita M."/>
            <person name="Arakawa K."/>
        </authorList>
    </citation>
    <scope>NUCLEOTIDE SEQUENCE [LARGE SCALE GENOMIC DNA]</scope>
</reference>
<evidence type="ECO:0000313" key="1">
    <source>
        <dbReference type="EMBL" id="GBN77355.1"/>
    </source>
</evidence>
<organism evidence="2 3">
    <name type="scientific">Araneus ventricosus</name>
    <name type="common">Orbweaver spider</name>
    <name type="synonym">Epeira ventricosa</name>
    <dbReference type="NCBI Taxonomy" id="182803"/>
    <lineage>
        <taxon>Eukaryota</taxon>
        <taxon>Metazoa</taxon>
        <taxon>Ecdysozoa</taxon>
        <taxon>Arthropoda</taxon>
        <taxon>Chelicerata</taxon>
        <taxon>Arachnida</taxon>
        <taxon>Araneae</taxon>
        <taxon>Araneomorphae</taxon>
        <taxon>Entelegynae</taxon>
        <taxon>Araneoidea</taxon>
        <taxon>Araneidae</taxon>
        <taxon>Araneus</taxon>
    </lineage>
</organism>
<comment type="caution">
    <text evidence="2">The sequence shown here is derived from an EMBL/GenBank/DDBJ whole genome shotgun (WGS) entry which is preliminary data.</text>
</comment>
<protein>
    <submittedName>
        <fullName evidence="2">Uncharacterized protein</fullName>
    </submittedName>
</protein>
<evidence type="ECO:0000313" key="3">
    <source>
        <dbReference type="Proteomes" id="UP000499080"/>
    </source>
</evidence>
<dbReference type="EMBL" id="BGPR01017810">
    <property type="protein sequence ID" value="GBN77355.1"/>
    <property type="molecule type" value="Genomic_DNA"/>
</dbReference>
<name>A0A4Y2RNX4_ARAVE</name>